<evidence type="ECO:0000256" key="1">
    <source>
        <dbReference type="SAM" id="MobiDB-lite"/>
    </source>
</evidence>
<keyword evidence="3" id="KW-1185">Reference proteome</keyword>
<feature type="compositionally biased region" description="Acidic residues" evidence="1">
    <location>
        <begin position="106"/>
        <end position="116"/>
    </location>
</feature>
<organism evidence="2 3">
    <name type="scientific">Colletotrichum asianum</name>
    <dbReference type="NCBI Taxonomy" id="702518"/>
    <lineage>
        <taxon>Eukaryota</taxon>
        <taxon>Fungi</taxon>
        <taxon>Dikarya</taxon>
        <taxon>Ascomycota</taxon>
        <taxon>Pezizomycotina</taxon>
        <taxon>Sordariomycetes</taxon>
        <taxon>Hypocreomycetidae</taxon>
        <taxon>Glomerellales</taxon>
        <taxon>Glomerellaceae</taxon>
        <taxon>Colletotrichum</taxon>
        <taxon>Colletotrichum gloeosporioides species complex</taxon>
    </lineage>
</organism>
<feature type="compositionally biased region" description="Basic and acidic residues" evidence="1">
    <location>
        <begin position="75"/>
        <end position="96"/>
    </location>
</feature>
<protein>
    <submittedName>
        <fullName evidence="2">Uncharacterized protein</fullName>
    </submittedName>
</protein>
<feature type="region of interest" description="Disordered" evidence="1">
    <location>
        <begin position="1"/>
        <end position="156"/>
    </location>
</feature>
<sequence>MDPVEMHSSDEDPSDNQTASVDLGPSRLGYPIEAAMRATSASGGDGDEQDMGPRNTDEPSQNPAELSRESQPSKGSDELTDYEKRMEEYERRHQARMDQYFGPPSNDDDDEEDDDSACSLDSFTKKLISPWDPETDVTDERSKGAEGPTPLPPKIQTNEEYMDDYIGTDWQQTYAIDTLIELVQHRPANPYGYADYPIPANVNPSDWGYNDRLMARARSEHALHHRPTPYTSMTEKQRKAAGLRPPFELDYSEYQTEPQGSITLRLMRHLSGGPWSGPAVFLCHVREGGHAFGMPLTVVAKFQDPMFFDVVPPPDQPFFNEFDRANINLSREAGAYEQLAAKGCHGLTDRLSRDWRRFTHIAPRYYGTFAATVKTHNPALIGQNPFLTRSVGVIVMEHVNGTSISSLCDRGGPGGALTPRHLTTPPSAPGLLGLNIDSLLDMRLNDPLDMSLNGRLDISLNGRLEILKTFIDGYVRQLYVGVYQEEAIRPEHILVAPVKYGRVRVAMIHYRDSLVDCKCEKPQKTYDELPDPPHPYTVFKDNMFLLSGLAGWFPCEWMDKDNKDFEAWLITTFDNDEFGPYFPRRIGPAPEPSPTQGAGVTSTRELARSIFGSVRRPRRSRLTE</sequence>
<proteinExistence type="predicted"/>
<gene>
    <name evidence="2" type="ORF">GQ607_013888</name>
</gene>
<evidence type="ECO:0000313" key="2">
    <source>
        <dbReference type="EMBL" id="KAF0318929.1"/>
    </source>
</evidence>
<feature type="compositionally biased region" description="Polar residues" evidence="1">
    <location>
        <begin position="58"/>
        <end position="74"/>
    </location>
</feature>
<evidence type="ECO:0000313" key="3">
    <source>
        <dbReference type="Proteomes" id="UP000434172"/>
    </source>
</evidence>
<dbReference type="Proteomes" id="UP000434172">
    <property type="component" value="Unassembled WGS sequence"/>
</dbReference>
<dbReference type="EMBL" id="WOWK01000103">
    <property type="protein sequence ID" value="KAF0318929.1"/>
    <property type="molecule type" value="Genomic_DNA"/>
</dbReference>
<comment type="caution">
    <text evidence="2">The sequence shown here is derived from an EMBL/GenBank/DDBJ whole genome shotgun (WGS) entry which is preliminary data.</text>
</comment>
<feature type="compositionally biased region" description="Basic and acidic residues" evidence="1">
    <location>
        <begin position="1"/>
        <end position="10"/>
    </location>
</feature>
<name>A0A8H3W2T2_9PEZI</name>
<dbReference type="AlphaFoldDB" id="A0A8H3W2T2"/>
<reference evidence="2 3" key="1">
    <citation type="submission" date="2019-12" db="EMBL/GenBank/DDBJ databases">
        <title>A genome sequence resource for the geographically widespread anthracnose pathogen Colletotrichum asianum.</title>
        <authorList>
            <person name="Meng Y."/>
        </authorList>
    </citation>
    <scope>NUCLEOTIDE SEQUENCE [LARGE SCALE GENOMIC DNA]</scope>
    <source>
        <strain evidence="2 3">ICMP 18580</strain>
    </source>
</reference>
<dbReference type="OrthoDB" id="4267316at2759"/>
<accession>A0A8H3W2T2</accession>